<gene>
    <name evidence="5" type="ORF">O0V09_08810</name>
</gene>
<dbReference type="PANTHER" id="PTHR35936:SF25">
    <property type="entry name" value="ABC TRANSPORTER SUBSTRATE-BINDING PROTEIN"/>
    <property type="match status" value="1"/>
</dbReference>
<organism evidence="5 6">
    <name type="scientific">Dasania phycosphaerae</name>
    <dbReference type="NCBI Taxonomy" id="2950436"/>
    <lineage>
        <taxon>Bacteria</taxon>
        <taxon>Pseudomonadati</taxon>
        <taxon>Pseudomonadota</taxon>
        <taxon>Gammaproteobacteria</taxon>
        <taxon>Cellvibrionales</taxon>
        <taxon>Spongiibacteraceae</taxon>
        <taxon>Dasania</taxon>
    </lineage>
</organism>
<dbReference type="InterPro" id="IPR001638">
    <property type="entry name" value="Solute-binding_3/MltF_N"/>
</dbReference>
<feature type="chain" id="PRO_5039937168" evidence="3">
    <location>
        <begin position="24"/>
        <end position="254"/>
    </location>
</feature>
<dbReference type="RefSeq" id="WP_258331445.1">
    <property type="nucleotide sequence ID" value="NZ_JAPTGG010000006.1"/>
</dbReference>
<dbReference type="SMART" id="SM00062">
    <property type="entry name" value="PBPb"/>
    <property type="match status" value="1"/>
</dbReference>
<proteinExistence type="inferred from homology"/>
<feature type="domain" description="Solute-binding protein family 3/N-terminal" evidence="4">
    <location>
        <begin position="27"/>
        <end position="253"/>
    </location>
</feature>
<reference evidence="5 6" key="1">
    <citation type="submission" date="2022-12" db="EMBL/GenBank/DDBJ databases">
        <title>Dasania phycosphaerae sp. nov., isolated from particulate material of the south coast of Korea.</title>
        <authorList>
            <person name="Jiang Y."/>
        </authorList>
    </citation>
    <scope>NUCLEOTIDE SEQUENCE [LARGE SCALE GENOMIC DNA]</scope>
    <source>
        <strain evidence="5 6">GY-19</strain>
    </source>
</reference>
<dbReference type="Gene3D" id="3.40.190.10">
    <property type="entry name" value="Periplasmic binding protein-like II"/>
    <property type="match status" value="2"/>
</dbReference>
<evidence type="ECO:0000256" key="1">
    <source>
        <dbReference type="ARBA" id="ARBA00010333"/>
    </source>
</evidence>
<dbReference type="PANTHER" id="PTHR35936">
    <property type="entry name" value="MEMBRANE-BOUND LYTIC MUREIN TRANSGLYCOSYLASE F"/>
    <property type="match status" value="1"/>
</dbReference>
<keyword evidence="6" id="KW-1185">Reference proteome</keyword>
<comment type="caution">
    <text evidence="5">The sequence shown here is derived from an EMBL/GenBank/DDBJ whole genome shotgun (WGS) entry which is preliminary data.</text>
</comment>
<dbReference type="AlphaFoldDB" id="A0A9J6RLP4"/>
<evidence type="ECO:0000259" key="4">
    <source>
        <dbReference type="SMART" id="SM00062"/>
    </source>
</evidence>
<evidence type="ECO:0000313" key="6">
    <source>
        <dbReference type="Proteomes" id="UP001069090"/>
    </source>
</evidence>
<feature type="signal peptide" evidence="3">
    <location>
        <begin position="1"/>
        <end position="23"/>
    </location>
</feature>
<keyword evidence="2 3" id="KW-0732">Signal</keyword>
<sequence>MDLSIARKLLWLVSFFFTAASSAANEVVRLVADEWCPFTCAYTQAPQGIGVDIARKIFEDRGYQVTYHTATWDEAKRMVSEGEADILIGTVRAETPDLLFPDYHFSYSQSCFFSPSDSIWSYQGLKSLRPKRVGVISGYSYGAGLDAYMDKALELGMAKTYASTEQLFAALKRGDVDVFIGDQKVSEYYGRQFHASLAYRVTGCQPRRKLFFAVSPVDRQKGNKLIKILNGNLLIGLRGGGVKAIHQQYGFPSY</sequence>
<dbReference type="EMBL" id="JAPTGG010000006">
    <property type="protein sequence ID" value="MCZ0865298.1"/>
    <property type="molecule type" value="Genomic_DNA"/>
</dbReference>
<evidence type="ECO:0000256" key="3">
    <source>
        <dbReference type="SAM" id="SignalP"/>
    </source>
</evidence>
<evidence type="ECO:0000313" key="5">
    <source>
        <dbReference type="EMBL" id="MCZ0865298.1"/>
    </source>
</evidence>
<dbReference type="Proteomes" id="UP001069090">
    <property type="component" value="Unassembled WGS sequence"/>
</dbReference>
<name>A0A9J6RLP4_9GAMM</name>
<dbReference type="SUPFAM" id="SSF53850">
    <property type="entry name" value="Periplasmic binding protein-like II"/>
    <property type="match status" value="1"/>
</dbReference>
<comment type="similarity">
    <text evidence="1">Belongs to the bacterial solute-binding protein 3 family.</text>
</comment>
<evidence type="ECO:0000256" key="2">
    <source>
        <dbReference type="ARBA" id="ARBA00022729"/>
    </source>
</evidence>
<accession>A0A9J6RLP4</accession>
<dbReference type="Pfam" id="PF00497">
    <property type="entry name" value="SBP_bac_3"/>
    <property type="match status" value="1"/>
</dbReference>
<protein>
    <submittedName>
        <fullName evidence="5">Transporter substrate-binding domain-containing protein</fullName>
    </submittedName>
</protein>